<dbReference type="STRING" id="1411141.GCA_001590885_02343"/>
<proteinExistence type="predicted"/>
<keyword evidence="1" id="KW-1133">Transmembrane helix</keyword>
<name>A0A240CD81_SERFI</name>
<evidence type="ECO:0000313" key="2">
    <source>
        <dbReference type="EMBL" id="SNW05216.1"/>
    </source>
</evidence>
<dbReference type="Proteomes" id="UP000215134">
    <property type="component" value="Chromosome 1"/>
</dbReference>
<dbReference type="EMBL" id="LT906479">
    <property type="protein sequence ID" value="SNW05216.1"/>
    <property type="molecule type" value="Genomic_DNA"/>
</dbReference>
<reference evidence="2 3" key="1">
    <citation type="submission" date="2017-06" db="EMBL/GenBank/DDBJ databases">
        <authorList>
            <consortium name="Pathogen Informatics"/>
        </authorList>
    </citation>
    <scope>NUCLEOTIDE SEQUENCE [LARGE SCALE GENOMIC DNA]</scope>
    <source>
        <strain evidence="2 3">NCTC12148</strain>
    </source>
</reference>
<feature type="transmembrane region" description="Helical" evidence="1">
    <location>
        <begin position="48"/>
        <end position="69"/>
    </location>
</feature>
<evidence type="ECO:0000256" key="1">
    <source>
        <dbReference type="SAM" id="Phobius"/>
    </source>
</evidence>
<keyword evidence="1" id="KW-0812">Transmembrane</keyword>
<dbReference type="OrthoDB" id="6629669at2"/>
<dbReference type="RefSeq" id="WP_129543330.1">
    <property type="nucleotide sequence ID" value="NZ_CABITV010000005.1"/>
</dbReference>
<organism evidence="2 3">
    <name type="scientific">Serratia ficaria</name>
    <dbReference type="NCBI Taxonomy" id="61651"/>
    <lineage>
        <taxon>Bacteria</taxon>
        <taxon>Pseudomonadati</taxon>
        <taxon>Pseudomonadota</taxon>
        <taxon>Gammaproteobacteria</taxon>
        <taxon>Enterobacterales</taxon>
        <taxon>Yersiniaceae</taxon>
        <taxon>Serratia</taxon>
    </lineage>
</organism>
<dbReference type="GeneID" id="75029386"/>
<dbReference type="KEGG" id="sfj:SAMEA4384070_4266"/>
<keyword evidence="1" id="KW-0472">Membrane</keyword>
<dbReference type="AlphaFoldDB" id="A0A240CD81"/>
<accession>A0A240CD81</accession>
<gene>
    <name evidence="2" type="ORF">SAMEA4384070_04266</name>
</gene>
<sequence>MSWLKSFLVKFVKFVGRQTADLAESIVIGLFSIAAFVALFWFDEWWKSIAMAIAIFFAGFLVSLAIGWLRGEK</sequence>
<evidence type="ECO:0000313" key="3">
    <source>
        <dbReference type="Proteomes" id="UP000215134"/>
    </source>
</evidence>
<feature type="transmembrane region" description="Helical" evidence="1">
    <location>
        <begin position="21"/>
        <end position="42"/>
    </location>
</feature>
<keyword evidence="3" id="KW-1185">Reference proteome</keyword>
<protein>
    <submittedName>
        <fullName evidence="2">Uncharacterized protein</fullName>
    </submittedName>
</protein>